<evidence type="ECO:0000256" key="3">
    <source>
        <dbReference type="ARBA" id="ARBA00022801"/>
    </source>
</evidence>
<dbReference type="GO" id="GO:0047617">
    <property type="term" value="F:fatty acyl-CoA hydrolase activity"/>
    <property type="evidence" value="ECO:0007669"/>
    <property type="project" value="TreeGrafter"/>
</dbReference>
<dbReference type="PANTHER" id="PTHR12655">
    <property type="entry name" value="ACYL-COA THIOESTERASE"/>
    <property type="match status" value="1"/>
</dbReference>
<dbReference type="InterPro" id="IPR029069">
    <property type="entry name" value="HotDog_dom_sf"/>
</dbReference>
<reference evidence="6" key="1">
    <citation type="journal article" date="2023" name="G3 (Bethesda)">
        <title>A reference genome for the long-term kleptoplast-retaining sea slug Elysia crispata morphotype clarki.</title>
        <authorList>
            <person name="Eastman K.E."/>
            <person name="Pendleton A.L."/>
            <person name="Shaikh M.A."/>
            <person name="Suttiyut T."/>
            <person name="Ogas R."/>
            <person name="Tomko P."/>
            <person name="Gavelis G."/>
            <person name="Widhalm J.R."/>
            <person name="Wisecaver J.H."/>
        </authorList>
    </citation>
    <scope>NUCLEOTIDE SEQUENCE</scope>
    <source>
        <strain evidence="6">ECLA1</strain>
    </source>
</reference>
<gene>
    <name evidence="6" type="ORF">RRG08_058728</name>
</gene>
<comment type="caution">
    <text evidence="6">The sequence shown here is derived from an EMBL/GenBank/DDBJ whole genome shotgun (WGS) entry which is preliminary data.</text>
</comment>
<dbReference type="EMBL" id="JAWDGP010005269">
    <property type="protein sequence ID" value="KAK3758458.1"/>
    <property type="molecule type" value="Genomic_DNA"/>
</dbReference>
<dbReference type="GO" id="GO:0005739">
    <property type="term" value="C:mitochondrion"/>
    <property type="evidence" value="ECO:0007669"/>
    <property type="project" value="TreeGrafter"/>
</dbReference>
<dbReference type="PROSITE" id="PS51770">
    <property type="entry name" value="HOTDOG_ACOT"/>
    <property type="match status" value="1"/>
</dbReference>
<keyword evidence="3" id="KW-0378">Hydrolase</keyword>
<accession>A0AAE1D6Q6</accession>
<evidence type="ECO:0000259" key="5">
    <source>
        <dbReference type="PROSITE" id="PS51770"/>
    </source>
</evidence>
<dbReference type="GO" id="GO:0006637">
    <property type="term" value="P:acyl-CoA metabolic process"/>
    <property type="evidence" value="ECO:0007669"/>
    <property type="project" value="TreeGrafter"/>
</dbReference>
<dbReference type="AlphaFoldDB" id="A0AAE1D6Q6"/>
<feature type="domain" description="HotDog ACOT-type" evidence="5">
    <location>
        <begin position="46"/>
        <end position="159"/>
    </location>
</feature>
<dbReference type="CDD" id="cd03442">
    <property type="entry name" value="BFIT_BACH"/>
    <property type="match status" value="1"/>
</dbReference>
<dbReference type="Proteomes" id="UP001283361">
    <property type="component" value="Unassembled WGS sequence"/>
</dbReference>
<keyword evidence="7" id="KW-1185">Reference proteome</keyword>
<dbReference type="SUPFAM" id="SSF54637">
    <property type="entry name" value="Thioesterase/thiol ester dehydrase-isomerase"/>
    <property type="match status" value="1"/>
</dbReference>
<protein>
    <recommendedName>
        <fullName evidence="5">HotDog ACOT-type domain-containing protein</fullName>
    </recommendedName>
</protein>
<dbReference type="Gene3D" id="3.10.129.10">
    <property type="entry name" value="Hotdog Thioesterase"/>
    <property type="match status" value="1"/>
</dbReference>
<keyword evidence="2" id="KW-0677">Repeat</keyword>
<sequence>MSLLKKPPTEEERQLVHYMFLSISTTDLTAWSSKRRRRPENSVLMKDTTLQTVITCHPEDGSVYNKIFGGFVMRKAHELASTTASVFSRGHVGLCRSIDDVVFLRSVDIGDELHLQAMVVYTNGSDVQVYVRVEKINPELNTYEMTNDFHFIFSTVVDNLPSVMPSDYSEAMMYLRGRRHYEG</sequence>
<evidence type="ECO:0000256" key="1">
    <source>
        <dbReference type="ARBA" id="ARBA00010458"/>
    </source>
</evidence>
<evidence type="ECO:0000313" key="6">
    <source>
        <dbReference type="EMBL" id="KAK3758458.1"/>
    </source>
</evidence>
<keyword evidence="4" id="KW-0809">Transit peptide</keyword>
<evidence type="ECO:0000256" key="2">
    <source>
        <dbReference type="ARBA" id="ARBA00022737"/>
    </source>
</evidence>
<name>A0AAE1D6Q6_9GAST</name>
<proteinExistence type="inferred from homology"/>
<comment type="similarity">
    <text evidence="1">Belongs to the acyl coenzyme A hydrolase family.</text>
</comment>
<evidence type="ECO:0000256" key="4">
    <source>
        <dbReference type="ARBA" id="ARBA00022946"/>
    </source>
</evidence>
<dbReference type="InterPro" id="IPR033120">
    <property type="entry name" value="HOTDOG_ACOT"/>
</dbReference>
<dbReference type="PANTHER" id="PTHR12655:SF0">
    <property type="entry name" value="ACYL-COENZYME A THIOESTERASE 9, MITOCHONDRIAL"/>
    <property type="match status" value="1"/>
</dbReference>
<organism evidence="6 7">
    <name type="scientific">Elysia crispata</name>
    <name type="common">lettuce slug</name>
    <dbReference type="NCBI Taxonomy" id="231223"/>
    <lineage>
        <taxon>Eukaryota</taxon>
        <taxon>Metazoa</taxon>
        <taxon>Spiralia</taxon>
        <taxon>Lophotrochozoa</taxon>
        <taxon>Mollusca</taxon>
        <taxon>Gastropoda</taxon>
        <taxon>Heterobranchia</taxon>
        <taxon>Euthyneura</taxon>
        <taxon>Panpulmonata</taxon>
        <taxon>Sacoglossa</taxon>
        <taxon>Placobranchoidea</taxon>
        <taxon>Plakobranchidae</taxon>
        <taxon>Elysia</taxon>
    </lineage>
</organism>
<evidence type="ECO:0000313" key="7">
    <source>
        <dbReference type="Proteomes" id="UP001283361"/>
    </source>
</evidence>